<evidence type="ECO:0000256" key="1">
    <source>
        <dbReference type="SAM" id="MobiDB-lite"/>
    </source>
</evidence>
<protein>
    <submittedName>
        <fullName evidence="2">Uncharacterized protein</fullName>
    </submittedName>
</protein>
<dbReference type="EMBL" id="HBFK01014918">
    <property type="protein sequence ID" value="CAD8742633.1"/>
    <property type="molecule type" value="Transcribed_RNA"/>
</dbReference>
<organism evidence="2">
    <name type="scientific">Hemiselmis andersenii</name>
    <name type="common">Cryptophyte alga</name>
    <dbReference type="NCBI Taxonomy" id="464988"/>
    <lineage>
        <taxon>Eukaryota</taxon>
        <taxon>Cryptophyceae</taxon>
        <taxon>Cryptomonadales</taxon>
        <taxon>Hemiselmidaceae</taxon>
        <taxon>Hemiselmis</taxon>
    </lineage>
</organism>
<accession>A0A6U2EPE1</accession>
<gene>
    <name evidence="2" type="ORF">HAND1043_LOCUS9127</name>
</gene>
<proteinExistence type="predicted"/>
<name>A0A6U2EPE1_HEMAN</name>
<reference evidence="2" key="1">
    <citation type="submission" date="2021-01" db="EMBL/GenBank/DDBJ databases">
        <authorList>
            <person name="Corre E."/>
            <person name="Pelletier E."/>
            <person name="Niang G."/>
            <person name="Scheremetjew M."/>
            <person name="Finn R."/>
            <person name="Kale V."/>
            <person name="Holt S."/>
            <person name="Cochrane G."/>
            <person name="Meng A."/>
            <person name="Brown T."/>
            <person name="Cohen L."/>
        </authorList>
    </citation>
    <scope>NUCLEOTIDE SEQUENCE</scope>
    <source>
        <strain evidence="2">CCMP441</strain>
    </source>
</reference>
<feature type="compositionally biased region" description="Acidic residues" evidence="1">
    <location>
        <begin position="383"/>
        <end position="399"/>
    </location>
</feature>
<feature type="compositionally biased region" description="Basic residues" evidence="1">
    <location>
        <begin position="405"/>
        <end position="416"/>
    </location>
</feature>
<feature type="region of interest" description="Disordered" evidence="1">
    <location>
        <begin position="376"/>
        <end position="438"/>
    </location>
</feature>
<dbReference type="AlphaFoldDB" id="A0A6U2EPE1"/>
<evidence type="ECO:0000313" key="2">
    <source>
        <dbReference type="EMBL" id="CAD8742633.1"/>
    </source>
</evidence>
<sequence>MPSQLAHEALNLALNYTEKTVDWGKSKPGIVKAVIERLETPVAKTLETRAAKTVLKIGDQVLSSVDGHLDSAINSKYYKGGEAFARSTYSNRIVPATNTVTTTVKTTTTRVTTPVVNVYTSALAFADRQVECFLPDAEASDRHAPLSLTGVTTKATRRAVRKVGAVKTGVVMRVGRTNRAVRSAIKGAMEQARPANIKKNAKAAYATTFSTADRVIDAYLPGAKDDALVAKGPITLVTKVSKRGTKHTIAGVKALATAVKNSPNTFKRAVRSAVAAVKHQVERMQNMGLTIRYKAYDTLTPYVEAAMNRSLALVKATDQILLKRQLTASVRNFAVQKYQVILAPYVDKYLPKPVAAPAKAAKISLPAAKKALPIESPMSVESESSDVIEESPVSPEEDPSAAVGAKKKSKKSRGRKRTETPPASPLKQSAEADDDAYC</sequence>